<dbReference type="SUPFAM" id="SSF47090">
    <property type="entry name" value="PGBD-like"/>
    <property type="match status" value="1"/>
</dbReference>
<dbReference type="InterPro" id="IPR036366">
    <property type="entry name" value="PGBDSf"/>
</dbReference>
<organism evidence="2">
    <name type="scientific">marine sediment metagenome</name>
    <dbReference type="NCBI Taxonomy" id="412755"/>
    <lineage>
        <taxon>unclassified sequences</taxon>
        <taxon>metagenomes</taxon>
        <taxon>ecological metagenomes</taxon>
    </lineage>
</organism>
<protein>
    <recommendedName>
        <fullName evidence="3">Peptidoglycan binding-like domain-containing protein</fullName>
    </recommendedName>
</protein>
<dbReference type="Gene3D" id="1.10.101.10">
    <property type="entry name" value="PGBD-like superfamily/PGBD"/>
    <property type="match status" value="1"/>
</dbReference>
<comment type="caution">
    <text evidence="2">The sequence shown here is derived from an EMBL/GenBank/DDBJ whole genome shotgun (WGS) entry which is preliminary data.</text>
</comment>
<feature type="compositionally biased region" description="Acidic residues" evidence="1">
    <location>
        <begin position="101"/>
        <end position="110"/>
    </location>
</feature>
<evidence type="ECO:0000256" key="1">
    <source>
        <dbReference type="SAM" id="MobiDB-lite"/>
    </source>
</evidence>
<dbReference type="AlphaFoldDB" id="A0A0F9BWW0"/>
<evidence type="ECO:0008006" key="3">
    <source>
        <dbReference type="Google" id="ProtNLM"/>
    </source>
</evidence>
<reference evidence="2" key="1">
    <citation type="journal article" date="2015" name="Nature">
        <title>Complex archaea that bridge the gap between prokaryotes and eukaryotes.</title>
        <authorList>
            <person name="Spang A."/>
            <person name="Saw J.H."/>
            <person name="Jorgensen S.L."/>
            <person name="Zaremba-Niedzwiedzka K."/>
            <person name="Martijn J."/>
            <person name="Lind A.E."/>
            <person name="van Eijk R."/>
            <person name="Schleper C."/>
            <person name="Guy L."/>
            <person name="Ettema T.J."/>
        </authorList>
    </citation>
    <scope>NUCLEOTIDE SEQUENCE</scope>
</reference>
<accession>A0A0F9BWW0</accession>
<proteinExistence type="predicted"/>
<evidence type="ECO:0000313" key="2">
    <source>
        <dbReference type="EMBL" id="KKL18392.1"/>
    </source>
</evidence>
<name>A0A0F9BWW0_9ZZZZ</name>
<sequence length="302" mass="33186">GVAGPLKGEDMFGFFDVKDTVARNSSADPRDTYNTKQALGNLGYYRTPEYGMTQWPDGRLFEGIERFQKAKGLAVDGVINPGGQTATAMNRSLAGGPPPDTQDDDDEDYGGDPYFDDVGPGRGPGGGSAASGQDFLMFYDDDILPRTQNDAGKLVQIMNQPENANITVLGGVYPRKVPGLSEPIVVQKPDGGVWWKPIRDRGLHRVFMTGTGFTVFRLRDLAAMDVPEYDFEGTTYRQYFTMPIGYPIRDPKGALFTDDFAFGEVCQRHGKEWWVDGGVVCDQIGKDGQVFRIEDAIPKKAN</sequence>
<dbReference type="EMBL" id="LAZR01038887">
    <property type="protein sequence ID" value="KKL18392.1"/>
    <property type="molecule type" value="Genomic_DNA"/>
</dbReference>
<gene>
    <name evidence="2" type="ORF">LCGC14_2475960</name>
</gene>
<dbReference type="InterPro" id="IPR036365">
    <property type="entry name" value="PGBD-like_sf"/>
</dbReference>
<feature type="non-terminal residue" evidence="2">
    <location>
        <position position="1"/>
    </location>
</feature>
<feature type="compositionally biased region" description="Gly residues" evidence="1">
    <location>
        <begin position="120"/>
        <end position="129"/>
    </location>
</feature>
<feature type="region of interest" description="Disordered" evidence="1">
    <location>
        <begin position="84"/>
        <end position="130"/>
    </location>
</feature>